<reference evidence="2 3" key="1">
    <citation type="submission" date="2014-07" db="EMBL/GenBank/DDBJ databases">
        <authorList>
            <person name="Sibley D."/>
            <person name="Venepally P."/>
            <person name="Karamycheva S."/>
            <person name="Hadjithomas M."/>
            <person name="Khan A."/>
            <person name="Brunk B."/>
            <person name="Roos D."/>
            <person name="Caler E."/>
            <person name="Lorenzi H."/>
        </authorList>
    </citation>
    <scope>NUCLEOTIDE SEQUENCE [LARGE SCALE GENOMIC DNA]</scope>
    <source>
        <strain evidence="2 3">FOU</strain>
    </source>
</reference>
<feature type="region of interest" description="Disordered" evidence="1">
    <location>
        <begin position="51"/>
        <end position="100"/>
    </location>
</feature>
<name>A0A086KLJ9_TOXGO</name>
<accession>A0A086KLJ9</accession>
<gene>
    <name evidence="2" type="ORF">TGFOU_305340A</name>
</gene>
<comment type="caution">
    <text evidence="2">The sequence shown here is derived from an EMBL/GenBank/DDBJ whole genome shotgun (WGS) entry which is preliminary data.</text>
</comment>
<evidence type="ECO:0000313" key="3">
    <source>
        <dbReference type="Proteomes" id="UP000028838"/>
    </source>
</evidence>
<evidence type="ECO:0000313" key="2">
    <source>
        <dbReference type="EMBL" id="KFG45267.1"/>
    </source>
</evidence>
<organism evidence="2 3">
    <name type="scientific">Toxoplasma gondii FOU</name>
    <dbReference type="NCBI Taxonomy" id="943167"/>
    <lineage>
        <taxon>Eukaryota</taxon>
        <taxon>Sar</taxon>
        <taxon>Alveolata</taxon>
        <taxon>Apicomplexa</taxon>
        <taxon>Conoidasida</taxon>
        <taxon>Coccidia</taxon>
        <taxon>Eucoccidiorida</taxon>
        <taxon>Eimeriorina</taxon>
        <taxon>Sarcocystidae</taxon>
        <taxon>Toxoplasma</taxon>
    </lineage>
</organism>
<dbReference type="AlphaFoldDB" id="A0A086KLJ9"/>
<dbReference type="EMBL" id="AEYH02001921">
    <property type="protein sequence ID" value="KFG45267.1"/>
    <property type="molecule type" value="Genomic_DNA"/>
</dbReference>
<dbReference type="VEuPathDB" id="ToxoDB:TGFOU_305340A"/>
<evidence type="ECO:0000256" key="1">
    <source>
        <dbReference type="SAM" id="MobiDB-lite"/>
    </source>
</evidence>
<dbReference type="Proteomes" id="UP000028838">
    <property type="component" value="Unassembled WGS sequence"/>
</dbReference>
<feature type="compositionally biased region" description="Low complexity" evidence="1">
    <location>
        <begin position="69"/>
        <end position="81"/>
    </location>
</feature>
<sequence>MLADRTACLKKPLPLPRKTFLFRSRCLGWTAAGASPMLTATTFSCVKKKKTSTFCDSPPLRSTPRTRKASSSSTLHSLRASQKLHAHRPLTSPALAPDAW</sequence>
<protein>
    <submittedName>
        <fullName evidence="2">Corepressor complex CRC230</fullName>
    </submittedName>
</protein>
<proteinExistence type="predicted"/>